<organism evidence="9 10">
    <name type="scientific">Dokdonella koreensis DS-123</name>
    <dbReference type="NCBI Taxonomy" id="1300342"/>
    <lineage>
        <taxon>Bacteria</taxon>
        <taxon>Pseudomonadati</taxon>
        <taxon>Pseudomonadota</taxon>
        <taxon>Gammaproteobacteria</taxon>
        <taxon>Lysobacterales</taxon>
        <taxon>Rhodanobacteraceae</taxon>
        <taxon>Dokdonella</taxon>
    </lineage>
</organism>
<dbReference type="KEGG" id="dko:I596_3483"/>
<name>A0A160DYJ7_9GAMM</name>
<dbReference type="PRINTS" id="PR00723">
    <property type="entry name" value="SUBTILISIN"/>
</dbReference>
<dbReference type="OrthoDB" id="1114329at2"/>
<dbReference type="InterPro" id="IPR003137">
    <property type="entry name" value="PA_domain"/>
</dbReference>
<keyword evidence="2 5" id="KW-0378">Hydrolase</keyword>
<sequence length="1153" mass="116762">MNTPMLKKMVLLSCALAAPALPVAIAAPVRSDDGMRDVPVQAVPLHPAPNVRNTTDDAAPSRYIVRLEAPSVAAYNRAVAAMPTLRAEGIGAIPTRRTGAGRERLDTQAPEARRYADYLQREQAAAVARIGRALGAAPTVAHAFSYALNAVVIELTADQAAQVRRLAGVASVQRERRWLPATDVGPGFIGAPSLWWGQPAAQDTLFANGFDAVEGMAGDGIVIGTIDSGYNSASPSFQAVDGDGRPIVNPLGAGVYLGQCGVPGISDRGCNAKVIGVYDLINSGSASAPYSVEDRQAHGSHTASTAAGNRRRSPLGGVGMAGVAPRANLVVFYACGPAPVFCPESATVGSVDRAVADGVVDVLNYSLTGGLSPWDDNTSLAFLAATEAGIFVAAAGGNTGPGVLQSAGLVNHVEPWVTTVAAGSHTGGATFQARLDLTGPGQPPAPTRGIALTGAVPGTDRPATGPFPATTPVVLSPQFNAADLTGSDGCSGYPAGTFAGAIALVSRGTCPFADKVAAAVNAGAIAAVIANNRTEGTFVPDLSAGPATVPVFMVLQEDGLALAAFLGAQAGRAGTGAIPYPHVRLPTPADVLGTYSLLGPAPAVDVVKPDLLAPGSFILAAVNNRTLPDGNGNPVPGRGADAVGIQSGTSMASPHVAGAAALLMQRHPDWSPAEIKSALMMTAHEDGLTKSDGTTPSDPFDRGAGRIDVARAARAGLVLDATGAQFAAADPASGGDPARLNLASIQDLACGSTRRFTRTLRSTLPAAQGWSLAVTGDPALVAGIAAGTTGFTVASQAQQAIDLDIACDQLPADGAVRYARLVLTAADPALPALHLPIAIRVPPPRIAAAPAPLGLVLAGQPQATAVLTVSNLGGPTLVVDRTVSGTAPYGWAQQPIQDDGTLYGYGDAEFIDLPPTASHQYSADDFLVTGHAPVDLATIQITGHSLQQTLTSMGPNAALHWRIFADAGGIPADHPGGSIPPVWHFDATAGSPGVSVTEVRNSTGLMVDVAHLDLAAAGLHTALPPGRYWLMVYPTVPCTPLSPISCDGWNWSGSTEGNGEGPVQRAPSISGTWTRITTVPGLTMTIESRPACAAPAWLGATGLPLGLAAFADAGVTVTAGAAALGGVPATAYLCLQSNDAVTPLLPVQVNVQP</sequence>
<dbReference type="PROSITE" id="PS00138">
    <property type="entry name" value="SUBTILASE_SER"/>
    <property type="match status" value="1"/>
</dbReference>
<dbReference type="Gene3D" id="3.40.50.200">
    <property type="entry name" value="Peptidase S8/S53 domain"/>
    <property type="match status" value="1"/>
</dbReference>
<dbReference type="InterPro" id="IPR015500">
    <property type="entry name" value="Peptidase_S8_subtilisin-rel"/>
</dbReference>
<dbReference type="GO" id="GO:0006508">
    <property type="term" value="P:proteolysis"/>
    <property type="evidence" value="ECO:0007669"/>
    <property type="project" value="UniProtKB-KW"/>
</dbReference>
<feature type="domain" description="PA" evidence="8">
    <location>
        <begin position="471"/>
        <end position="562"/>
    </location>
</feature>
<feature type="active site" description="Charge relay system" evidence="4 5">
    <location>
        <position position="298"/>
    </location>
</feature>
<keyword evidence="3 5" id="KW-0720">Serine protease</keyword>
<feature type="active site" description="Charge relay system" evidence="4 5">
    <location>
        <position position="227"/>
    </location>
</feature>
<keyword evidence="6" id="KW-0732">Signal</keyword>
<evidence type="ECO:0000256" key="2">
    <source>
        <dbReference type="ARBA" id="ARBA00022801"/>
    </source>
</evidence>
<keyword evidence="1 5" id="KW-0645">Protease</keyword>
<dbReference type="SUPFAM" id="SSF52743">
    <property type="entry name" value="Subtilisin-like"/>
    <property type="match status" value="1"/>
</dbReference>
<keyword evidence="10" id="KW-1185">Reference proteome</keyword>
<evidence type="ECO:0000259" key="8">
    <source>
        <dbReference type="Pfam" id="PF02225"/>
    </source>
</evidence>
<dbReference type="PANTHER" id="PTHR10795">
    <property type="entry name" value="PROPROTEIN CONVERTASE SUBTILISIN/KEXIN"/>
    <property type="match status" value="1"/>
</dbReference>
<evidence type="ECO:0000256" key="4">
    <source>
        <dbReference type="PIRSR" id="PIRSR615500-1"/>
    </source>
</evidence>
<dbReference type="InterPro" id="IPR023828">
    <property type="entry name" value="Peptidase_S8_Ser-AS"/>
</dbReference>
<dbReference type="AlphaFoldDB" id="A0A160DYJ7"/>
<feature type="domain" description="Peptidase S8/S53" evidence="7">
    <location>
        <begin position="218"/>
        <end position="689"/>
    </location>
</feature>
<protein>
    <submittedName>
        <fullName evidence="9">Peptidase S8 and S53 subtilisin kexin sedolisin</fullName>
    </submittedName>
</protein>
<dbReference type="RefSeq" id="WP_067650375.1">
    <property type="nucleotide sequence ID" value="NZ_CP015249.1"/>
</dbReference>
<dbReference type="Gene3D" id="3.50.30.30">
    <property type="match status" value="1"/>
</dbReference>
<evidence type="ECO:0000259" key="7">
    <source>
        <dbReference type="Pfam" id="PF00082"/>
    </source>
</evidence>
<dbReference type="GO" id="GO:0004252">
    <property type="term" value="F:serine-type endopeptidase activity"/>
    <property type="evidence" value="ECO:0007669"/>
    <property type="project" value="UniProtKB-UniRule"/>
</dbReference>
<feature type="active site" description="Charge relay system" evidence="4 5">
    <location>
        <position position="650"/>
    </location>
</feature>
<dbReference type="STRING" id="1300342.I596_3483"/>
<dbReference type="Proteomes" id="UP000076830">
    <property type="component" value="Chromosome"/>
</dbReference>
<dbReference type="Pfam" id="PF02225">
    <property type="entry name" value="PA"/>
    <property type="match status" value="1"/>
</dbReference>
<evidence type="ECO:0000256" key="5">
    <source>
        <dbReference type="PROSITE-ProRule" id="PRU01240"/>
    </source>
</evidence>
<evidence type="ECO:0000256" key="1">
    <source>
        <dbReference type="ARBA" id="ARBA00022670"/>
    </source>
</evidence>
<evidence type="ECO:0000313" key="10">
    <source>
        <dbReference type="Proteomes" id="UP000076830"/>
    </source>
</evidence>
<dbReference type="PROSITE" id="PS51892">
    <property type="entry name" value="SUBTILASE"/>
    <property type="match status" value="1"/>
</dbReference>
<proteinExistence type="inferred from homology"/>
<comment type="similarity">
    <text evidence="5">Belongs to the peptidase S8 family.</text>
</comment>
<dbReference type="InterPro" id="IPR036852">
    <property type="entry name" value="Peptidase_S8/S53_dom_sf"/>
</dbReference>
<evidence type="ECO:0000256" key="3">
    <source>
        <dbReference type="ARBA" id="ARBA00022825"/>
    </source>
</evidence>
<dbReference type="InterPro" id="IPR000209">
    <property type="entry name" value="Peptidase_S8/S53_dom"/>
</dbReference>
<dbReference type="EMBL" id="CP015249">
    <property type="protein sequence ID" value="ANB19471.1"/>
    <property type="molecule type" value="Genomic_DNA"/>
</dbReference>
<gene>
    <name evidence="9" type="ORF">I596_3483</name>
</gene>
<dbReference type="SUPFAM" id="SSF52025">
    <property type="entry name" value="PA domain"/>
    <property type="match status" value="1"/>
</dbReference>
<feature type="signal peptide" evidence="6">
    <location>
        <begin position="1"/>
        <end position="26"/>
    </location>
</feature>
<dbReference type="InterPro" id="IPR045051">
    <property type="entry name" value="SBT"/>
</dbReference>
<evidence type="ECO:0000313" key="9">
    <source>
        <dbReference type="EMBL" id="ANB19471.1"/>
    </source>
</evidence>
<dbReference type="InterPro" id="IPR046450">
    <property type="entry name" value="PA_dom_sf"/>
</dbReference>
<feature type="chain" id="PRO_5007813258" evidence="6">
    <location>
        <begin position="27"/>
        <end position="1153"/>
    </location>
</feature>
<evidence type="ECO:0000256" key="6">
    <source>
        <dbReference type="SAM" id="SignalP"/>
    </source>
</evidence>
<accession>A0A160DYJ7</accession>
<reference evidence="9 10" key="1">
    <citation type="submission" date="2016-04" db="EMBL/GenBank/DDBJ databases">
        <title>Complete genome sequence of Dokdonella koreensis DS-123T.</title>
        <authorList>
            <person name="Kim J.F."/>
            <person name="Lee H."/>
            <person name="Kwak M.-J."/>
        </authorList>
    </citation>
    <scope>NUCLEOTIDE SEQUENCE [LARGE SCALE GENOMIC DNA]</scope>
    <source>
        <strain evidence="9 10">DS-123</strain>
    </source>
</reference>
<dbReference type="Pfam" id="PF00082">
    <property type="entry name" value="Peptidase_S8"/>
    <property type="match status" value="1"/>
</dbReference>